<dbReference type="GO" id="GO:0016616">
    <property type="term" value="F:oxidoreductase activity, acting on the CH-OH group of donors, NAD or NADP as acceptor"/>
    <property type="evidence" value="ECO:0007669"/>
    <property type="project" value="TreeGrafter"/>
</dbReference>
<evidence type="ECO:0000313" key="5">
    <source>
        <dbReference type="Proteomes" id="UP001286456"/>
    </source>
</evidence>
<dbReference type="Pfam" id="PF01370">
    <property type="entry name" value="Epimerase"/>
    <property type="match status" value="1"/>
</dbReference>
<gene>
    <name evidence="4" type="ORF">B0T19DRAFT_415469</name>
</gene>
<dbReference type="Gene3D" id="3.40.50.720">
    <property type="entry name" value="NAD(P)-binding Rossmann-like Domain"/>
    <property type="match status" value="1"/>
</dbReference>
<sequence length="339" mass="36354">MAGSLIFITGATGFIGAQVVQDTVKAGHRARLSVRREAQIEEVKSRYPSQYASQLEFVVIPDISNADALRSALGDDVEYIFHIASPMPGAGSDFKTEYLGPAVKGTEAILEAAAAAPNVKRVVIVSSLLALMPLNGLQIPGLVIKAGDNSSINIDPDMAFPEGPGGNGPKYSASKILAHRATLAWMQTHKPHFTLITLHPTFVLGHNLSQTTPTPSGINAWLLHSLASGKPIVPAAFVDVRDVSLAHLRSLDAPVDPAAPLTEMLLPGPATTWPEIARFVKEKYPALVNTLDVEAKYNTPFKADSARTERDLGITWRGAEEYLSSLVEQQVQLRARAGL</sequence>
<protein>
    <recommendedName>
        <fullName evidence="3">NAD-dependent epimerase/dehydratase domain-containing protein</fullName>
    </recommendedName>
</protein>
<dbReference type="InterPro" id="IPR001509">
    <property type="entry name" value="Epimerase_deHydtase"/>
</dbReference>
<comment type="caution">
    <text evidence="4">The sequence shown here is derived from an EMBL/GenBank/DDBJ whole genome shotgun (WGS) entry which is preliminary data.</text>
</comment>
<accession>A0AAE0IWI6</accession>
<evidence type="ECO:0000256" key="2">
    <source>
        <dbReference type="ARBA" id="ARBA00023445"/>
    </source>
</evidence>
<keyword evidence="5" id="KW-1185">Reference proteome</keyword>
<reference evidence="4" key="2">
    <citation type="submission" date="2023-06" db="EMBL/GenBank/DDBJ databases">
        <authorList>
            <consortium name="Lawrence Berkeley National Laboratory"/>
            <person name="Haridas S."/>
            <person name="Hensen N."/>
            <person name="Bonometti L."/>
            <person name="Westerberg I."/>
            <person name="Brannstrom I.O."/>
            <person name="Guillou S."/>
            <person name="Cros-Aarteil S."/>
            <person name="Calhoun S."/>
            <person name="Kuo A."/>
            <person name="Mondo S."/>
            <person name="Pangilinan J."/>
            <person name="Riley R."/>
            <person name="Labutti K."/>
            <person name="Andreopoulos B."/>
            <person name="Lipzen A."/>
            <person name="Chen C."/>
            <person name="Yanf M."/>
            <person name="Daum C."/>
            <person name="Ng V."/>
            <person name="Clum A."/>
            <person name="Steindorff A."/>
            <person name="Ohm R."/>
            <person name="Martin F."/>
            <person name="Silar P."/>
            <person name="Natvig D."/>
            <person name="Lalanne C."/>
            <person name="Gautier V."/>
            <person name="Ament-Velasquez S.L."/>
            <person name="Kruys A."/>
            <person name="Hutchinson M.I."/>
            <person name="Powell A.J."/>
            <person name="Barry K."/>
            <person name="Miller A.N."/>
            <person name="Grigoriev I.V."/>
            <person name="Debuchy R."/>
            <person name="Gladieux P."/>
            <person name="Thoren M.H."/>
            <person name="Johannesson H."/>
        </authorList>
    </citation>
    <scope>NUCLEOTIDE SEQUENCE</scope>
    <source>
        <strain evidence="4">SMH4131-1</strain>
    </source>
</reference>
<comment type="similarity">
    <text evidence="2">Belongs to the NAD(P)-dependent epimerase/dehydratase family. Dihydroflavonol-4-reductase subfamily.</text>
</comment>
<reference evidence="4" key="1">
    <citation type="journal article" date="2023" name="Mol. Phylogenet. Evol.">
        <title>Genome-scale phylogeny and comparative genomics of the fungal order Sordariales.</title>
        <authorList>
            <person name="Hensen N."/>
            <person name="Bonometti L."/>
            <person name="Westerberg I."/>
            <person name="Brannstrom I.O."/>
            <person name="Guillou S."/>
            <person name="Cros-Aarteil S."/>
            <person name="Calhoun S."/>
            <person name="Haridas S."/>
            <person name="Kuo A."/>
            <person name="Mondo S."/>
            <person name="Pangilinan J."/>
            <person name="Riley R."/>
            <person name="LaButti K."/>
            <person name="Andreopoulos B."/>
            <person name="Lipzen A."/>
            <person name="Chen C."/>
            <person name="Yan M."/>
            <person name="Daum C."/>
            <person name="Ng V."/>
            <person name="Clum A."/>
            <person name="Steindorff A."/>
            <person name="Ohm R.A."/>
            <person name="Martin F."/>
            <person name="Silar P."/>
            <person name="Natvig D.O."/>
            <person name="Lalanne C."/>
            <person name="Gautier V."/>
            <person name="Ament-Velasquez S.L."/>
            <person name="Kruys A."/>
            <person name="Hutchinson M.I."/>
            <person name="Powell A.J."/>
            <person name="Barry K."/>
            <person name="Miller A.N."/>
            <person name="Grigoriev I.V."/>
            <person name="Debuchy R."/>
            <person name="Gladieux P."/>
            <person name="Hiltunen Thoren M."/>
            <person name="Johannesson H."/>
        </authorList>
    </citation>
    <scope>NUCLEOTIDE SEQUENCE</scope>
    <source>
        <strain evidence="4">SMH4131-1</strain>
    </source>
</reference>
<dbReference type="InterPro" id="IPR036291">
    <property type="entry name" value="NAD(P)-bd_dom_sf"/>
</dbReference>
<dbReference type="SUPFAM" id="SSF51735">
    <property type="entry name" value="NAD(P)-binding Rossmann-fold domains"/>
    <property type="match status" value="1"/>
</dbReference>
<feature type="domain" description="NAD-dependent epimerase/dehydratase" evidence="3">
    <location>
        <begin position="6"/>
        <end position="255"/>
    </location>
</feature>
<dbReference type="Proteomes" id="UP001286456">
    <property type="component" value="Unassembled WGS sequence"/>
</dbReference>
<dbReference type="PANTHER" id="PTHR10366:SF812">
    <property type="entry name" value="VPS9 DOMAIN-CONTAINING PROTEIN"/>
    <property type="match status" value="1"/>
</dbReference>
<proteinExistence type="inferred from homology"/>
<evidence type="ECO:0000256" key="1">
    <source>
        <dbReference type="ARBA" id="ARBA00023002"/>
    </source>
</evidence>
<evidence type="ECO:0000313" key="4">
    <source>
        <dbReference type="EMBL" id="KAK3332370.1"/>
    </source>
</evidence>
<evidence type="ECO:0000259" key="3">
    <source>
        <dbReference type="Pfam" id="PF01370"/>
    </source>
</evidence>
<dbReference type="AlphaFoldDB" id="A0AAE0IWI6"/>
<organism evidence="4 5">
    <name type="scientific">Cercophora scortea</name>
    <dbReference type="NCBI Taxonomy" id="314031"/>
    <lineage>
        <taxon>Eukaryota</taxon>
        <taxon>Fungi</taxon>
        <taxon>Dikarya</taxon>
        <taxon>Ascomycota</taxon>
        <taxon>Pezizomycotina</taxon>
        <taxon>Sordariomycetes</taxon>
        <taxon>Sordariomycetidae</taxon>
        <taxon>Sordariales</taxon>
        <taxon>Lasiosphaeriaceae</taxon>
        <taxon>Cercophora</taxon>
    </lineage>
</organism>
<name>A0AAE0IWI6_9PEZI</name>
<dbReference type="InterPro" id="IPR050425">
    <property type="entry name" value="NAD(P)_dehydrat-like"/>
</dbReference>
<dbReference type="EMBL" id="JAUEPO010000002">
    <property type="protein sequence ID" value="KAK3332370.1"/>
    <property type="molecule type" value="Genomic_DNA"/>
</dbReference>
<dbReference type="PANTHER" id="PTHR10366">
    <property type="entry name" value="NAD DEPENDENT EPIMERASE/DEHYDRATASE"/>
    <property type="match status" value="1"/>
</dbReference>
<keyword evidence="1" id="KW-0560">Oxidoreductase</keyword>